<proteinExistence type="inferred from homology"/>
<dbReference type="GO" id="GO:0004364">
    <property type="term" value="F:glutathione transferase activity"/>
    <property type="evidence" value="ECO:0007669"/>
    <property type="project" value="TreeGrafter"/>
</dbReference>
<dbReference type="SUPFAM" id="SSF52833">
    <property type="entry name" value="Thioredoxin-like"/>
    <property type="match status" value="1"/>
</dbReference>
<dbReference type="PANTHER" id="PTHR42943:SF13">
    <property type="entry name" value="GLUTATHIONE S-TRANSFERASE KAPPA-RELATED"/>
    <property type="match status" value="1"/>
</dbReference>
<dbReference type="GO" id="GO:0004602">
    <property type="term" value="F:glutathione peroxidase activity"/>
    <property type="evidence" value="ECO:0007669"/>
    <property type="project" value="TreeGrafter"/>
</dbReference>
<evidence type="ECO:0000313" key="4">
    <source>
        <dbReference type="EMBL" id="NIA72331.1"/>
    </source>
</evidence>
<comment type="caution">
    <text evidence="4">The sequence shown here is derived from an EMBL/GenBank/DDBJ whole genome shotgun (WGS) entry which is preliminary data.</text>
</comment>
<keyword evidence="1 4" id="KW-0413">Isomerase</keyword>
<dbReference type="InterPro" id="IPR014440">
    <property type="entry name" value="HCCAis_GSTk"/>
</dbReference>
<dbReference type="GO" id="GO:0006749">
    <property type="term" value="P:glutathione metabolic process"/>
    <property type="evidence" value="ECO:0007669"/>
    <property type="project" value="TreeGrafter"/>
</dbReference>
<evidence type="ECO:0000313" key="5">
    <source>
        <dbReference type="Proteomes" id="UP000761264"/>
    </source>
</evidence>
<dbReference type="PIRSF" id="PIRSF006386">
    <property type="entry name" value="HCCAis_GSTk"/>
    <property type="match status" value="1"/>
</dbReference>
<dbReference type="EMBL" id="JAAQPH010000040">
    <property type="protein sequence ID" value="NIA72331.1"/>
    <property type="molecule type" value="Genomic_DNA"/>
</dbReference>
<dbReference type="GO" id="GO:0018845">
    <property type="term" value="F:2-hydroxychromene-2-carboxylate isomerase activity"/>
    <property type="evidence" value="ECO:0007669"/>
    <property type="project" value="UniProtKB-UniRule"/>
</dbReference>
<evidence type="ECO:0000256" key="2">
    <source>
        <dbReference type="PIRSR" id="PIRSR006386-1"/>
    </source>
</evidence>
<name>A0A967KII7_9PROT</name>
<dbReference type="Pfam" id="PF01323">
    <property type="entry name" value="DSBA"/>
    <property type="match status" value="1"/>
</dbReference>
<comment type="similarity">
    <text evidence="1">Belongs to the GST superfamily. NadH family.</text>
</comment>
<feature type="domain" description="DSBA-like thioredoxin" evidence="3">
    <location>
        <begin position="5"/>
        <end position="197"/>
    </location>
</feature>
<dbReference type="CDD" id="cd03022">
    <property type="entry name" value="DsbA_HCCA_Iso"/>
    <property type="match status" value="1"/>
</dbReference>
<sequence>MTKVIDYYMTLISPWAYLGSQRLADIAKRHGAEVRVLPVNYGEVFPRTGGLPLAKRAPERQAYRMMELKRWRTYLDVPINLEPAYFPTPEAIAAGMVIAAGDSGGRPLELAQAFGRAIWEQERNIAHESTCREVAGETGHDGADLLARAQDPAMAQRHAEQTETSIARGVFGAPTYVYKDELFWGQDRLDFLDRALAD</sequence>
<comment type="catalytic activity">
    <reaction evidence="1">
        <text>2-hydroxychromene-2-carboxylate = (3E)-4-(2-hydroxyphenyl)-2-oxobut-3-enoate</text>
        <dbReference type="Rhea" id="RHEA:27401"/>
        <dbReference type="ChEBI" id="CHEBI:59350"/>
        <dbReference type="ChEBI" id="CHEBI:59353"/>
        <dbReference type="EC" id="5.99.1.4"/>
    </reaction>
</comment>
<dbReference type="PANTHER" id="PTHR42943">
    <property type="entry name" value="GLUTATHIONE S-TRANSFERASE KAPPA"/>
    <property type="match status" value="1"/>
</dbReference>
<dbReference type="InterPro" id="IPR001853">
    <property type="entry name" value="DSBA-like_thioredoxin_dom"/>
</dbReference>
<dbReference type="EC" id="5.99.1.4" evidence="1"/>
<dbReference type="InterPro" id="IPR051924">
    <property type="entry name" value="GST_Kappa/NadH"/>
</dbReference>
<evidence type="ECO:0000259" key="3">
    <source>
        <dbReference type="Pfam" id="PF01323"/>
    </source>
</evidence>
<evidence type="ECO:0000256" key="1">
    <source>
        <dbReference type="PIRNR" id="PIRNR006386"/>
    </source>
</evidence>
<dbReference type="Proteomes" id="UP000761264">
    <property type="component" value="Unassembled WGS sequence"/>
</dbReference>
<dbReference type="AlphaFoldDB" id="A0A967KII7"/>
<gene>
    <name evidence="4" type="ORF">HBA54_27450</name>
</gene>
<dbReference type="GO" id="GO:1901170">
    <property type="term" value="P:naphthalene catabolic process"/>
    <property type="evidence" value="ECO:0007669"/>
    <property type="project" value="InterPro"/>
</dbReference>
<reference evidence="4" key="1">
    <citation type="submission" date="2020-03" db="EMBL/GenBank/DDBJ databases">
        <title>Genome of Pelagibius litoralis DSM 21314T.</title>
        <authorList>
            <person name="Wang G."/>
        </authorList>
    </citation>
    <scope>NUCLEOTIDE SEQUENCE</scope>
    <source>
        <strain evidence="4">DSM 21314</strain>
    </source>
</reference>
<dbReference type="Gene3D" id="3.40.30.10">
    <property type="entry name" value="Glutaredoxin"/>
    <property type="match status" value="1"/>
</dbReference>
<organism evidence="4 5">
    <name type="scientific">Pelagibius litoralis</name>
    <dbReference type="NCBI Taxonomy" id="374515"/>
    <lineage>
        <taxon>Bacteria</taxon>
        <taxon>Pseudomonadati</taxon>
        <taxon>Pseudomonadota</taxon>
        <taxon>Alphaproteobacteria</taxon>
        <taxon>Rhodospirillales</taxon>
        <taxon>Rhodovibrionaceae</taxon>
        <taxon>Pelagibius</taxon>
    </lineage>
</organism>
<keyword evidence="5" id="KW-1185">Reference proteome</keyword>
<dbReference type="InterPro" id="IPR036249">
    <property type="entry name" value="Thioredoxin-like_sf"/>
</dbReference>
<feature type="active site" description="Nucleophile" evidence="2">
    <location>
        <position position="13"/>
    </location>
</feature>
<dbReference type="InterPro" id="IPR044087">
    <property type="entry name" value="NahD-like"/>
</dbReference>
<dbReference type="RefSeq" id="WP_167231527.1">
    <property type="nucleotide sequence ID" value="NZ_JAAQPH010000040.1"/>
</dbReference>
<protein>
    <recommendedName>
        <fullName evidence="1">2-hydroxychromene-2-carboxylate isomerase</fullName>
        <ecNumber evidence="1">5.99.1.4</ecNumber>
    </recommendedName>
</protein>
<accession>A0A967KII7</accession>